<comment type="caution">
    <text evidence="4">The sequence shown here is derived from an EMBL/GenBank/DDBJ whole genome shotgun (WGS) entry which is preliminary data.</text>
</comment>
<dbReference type="Gene3D" id="1.10.630.10">
    <property type="entry name" value="Cytochrome P450"/>
    <property type="match status" value="1"/>
</dbReference>
<comment type="similarity">
    <text evidence="1">Belongs to the cytochrome P450 family.</text>
</comment>
<keyword evidence="3" id="KW-0408">Iron</keyword>
<dbReference type="EMBL" id="JBBPBN010000114">
    <property type="protein sequence ID" value="KAK8978142.1"/>
    <property type="molecule type" value="Genomic_DNA"/>
</dbReference>
<keyword evidence="5" id="KW-1185">Reference proteome</keyword>
<evidence type="ECO:0000313" key="4">
    <source>
        <dbReference type="EMBL" id="KAK8978142.1"/>
    </source>
</evidence>
<organism evidence="4 5">
    <name type="scientific">Hibiscus sabdariffa</name>
    <name type="common">roselle</name>
    <dbReference type="NCBI Taxonomy" id="183260"/>
    <lineage>
        <taxon>Eukaryota</taxon>
        <taxon>Viridiplantae</taxon>
        <taxon>Streptophyta</taxon>
        <taxon>Embryophyta</taxon>
        <taxon>Tracheophyta</taxon>
        <taxon>Spermatophyta</taxon>
        <taxon>Magnoliopsida</taxon>
        <taxon>eudicotyledons</taxon>
        <taxon>Gunneridae</taxon>
        <taxon>Pentapetalae</taxon>
        <taxon>rosids</taxon>
        <taxon>malvids</taxon>
        <taxon>Malvales</taxon>
        <taxon>Malvaceae</taxon>
        <taxon>Malvoideae</taxon>
        <taxon>Hibiscus</taxon>
    </lineage>
</organism>
<dbReference type="Proteomes" id="UP001396334">
    <property type="component" value="Unassembled WGS sequence"/>
</dbReference>
<dbReference type="SUPFAM" id="SSF48264">
    <property type="entry name" value="Cytochrome P450"/>
    <property type="match status" value="1"/>
</dbReference>
<accession>A0ABR2NPQ4</accession>
<evidence type="ECO:0000313" key="5">
    <source>
        <dbReference type="Proteomes" id="UP001396334"/>
    </source>
</evidence>
<evidence type="ECO:0000256" key="3">
    <source>
        <dbReference type="ARBA" id="ARBA00023004"/>
    </source>
</evidence>
<dbReference type="PANTHER" id="PTHR47955">
    <property type="entry name" value="CYTOCHROME P450 FAMILY 71 PROTEIN"/>
    <property type="match status" value="1"/>
</dbReference>
<evidence type="ECO:0008006" key="6">
    <source>
        <dbReference type="Google" id="ProtNLM"/>
    </source>
</evidence>
<name>A0ABR2NPQ4_9ROSI</name>
<evidence type="ECO:0000256" key="1">
    <source>
        <dbReference type="ARBA" id="ARBA00010617"/>
    </source>
</evidence>
<sequence length="180" mass="20006">MVKEIVKNHDVVFSNRPKTTATDILHYGTKDFGFAPYGEYWKQVKKISVLELFSIEESNRFSSSGTKKLGVIIDKIRGACRKGESVNLSDMFLFVSNNIVSRCVISRKIEEDGGTCSKMGLLARRSAVLLTSFCVGDMFPYLRMACSTWTLTEDNTKANLLDMFVAGTDTTASSGRMVDV</sequence>
<dbReference type="InterPro" id="IPR036396">
    <property type="entry name" value="Cyt_P450_sf"/>
</dbReference>
<dbReference type="PANTHER" id="PTHR47955:SF15">
    <property type="entry name" value="CYTOCHROME P450 71A2-LIKE"/>
    <property type="match status" value="1"/>
</dbReference>
<keyword evidence="2" id="KW-0479">Metal-binding</keyword>
<protein>
    <recommendedName>
        <fullName evidence="6">Cytochrome P450</fullName>
    </recommendedName>
</protein>
<reference evidence="4 5" key="1">
    <citation type="journal article" date="2024" name="G3 (Bethesda)">
        <title>Genome assembly of Hibiscus sabdariffa L. provides insights into metabolisms of medicinal natural products.</title>
        <authorList>
            <person name="Kim T."/>
        </authorList>
    </citation>
    <scope>NUCLEOTIDE SEQUENCE [LARGE SCALE GENOMIC DNA]</scope>
    <source>
        <strain evidence="4">TK-2024</strain>
        <tissue evidence="4">Old leaves</tissue>
    </source>
</reference>
<evidence type="ECO:0000256" key="2">
    <source>
        <dbReference type="ARBA" id="ARBA00022723"/>
    </source>
</evidence>
<gene>
    <name evidence="4" type="ORF">V6N11_062937</name>
</gene>
<dbReference type="Pfam" id="PF00067">
    <property type="entry name" value="p450"/>
    <property type="match status" value="1"/>
</dbReference>
<proteinExistence type="inferred from homology"/>
<dbReference type="InterPro" id="IPR001128">
    <property type="entry name" value="Cyt_P450"/>
</dbReference>